<sequence length="231" mass="25887">MSRGGKGTESKEKEYKHVDANSVDGFGVDEPVFIDKLLAHNTLRPRLHRRVSGTSTCNRRTFYYGDLLLLSLRLLRMRYSLAAIIISVSTILARCPEEAGLLGRLLNARIRAFLALVGDEELLPPNLSPCEPRDRPGELLFGNPVRREVRKSGRGLRRRGGKGRKIIDVDRRTHHGDSTGNDIEQACRDAHRGEDSCQKWNNDGAARPERVVGQEFVDEDGFIDPEAAMKT</sequence>
<evidence type="ECO:0000256" key="1">
    <source>
        <dbReference type="SAM" id="MobiDB-lite"/>
    </source>
</evidence>
<dbReference type="GeneID" id="38785481"/>
<feature type="region of interest" description="Disordered" evidence="1">
    <location>
        <begin position="194"/>
        <end position="231"/>
    </location>
</feature>
<proteinExistence type="predicted"/>
<comment type="caution">
    <text evidence="2">The sequence shown here is derived from an EMBL/GenBank/DDBJ whole genome shotgun (WGS) entry which is preliminary data.</text>
</comment>
<dbReference type="EMBL" id="BFAD01000013">
    <property type="protein sequence ID" value="GBE88564.1"/>
    <property type="molecule type" value="Genomic_DNA"/>
</dbReference>
<dbReference type="AlphaFoldDB" id="A0A401H2B9"/>
<dbReference type="Proteomes" id="UP000287166">
    <property type="component" value="Unassembled WGS sequence"/>
</dbReference>
<gene>
    <name evidence="2" type="ORF">SCP_1303810</name>
</gene>
<evidence type="ECO:0000313" key="2">
    <source>
        <dbReference type="EMBL" id="GBE88564.1"/>
    </source>
</evidence>
<organism evidence="2 3">
    <name type="scientific">Sparassis crispa</name>
    <dbReference type="NCBI Taxonomy" id="139825"/>
    <lineage>
        <taxon>Eukaryota</taxon>
        <taxon>Fungi</taxon>
        <taxon>Dikarya</taxon>
        <taxon>Basidiomycota</taxon>
        <taxon>Agaricomycotina</taxon>
        <taxon>Agaricomycetes</taxon>
        <taxon>Polyporales</taxon>
        <taxon>Sparassidaceae</taxon>
        <taxon>Sparassis</taxon>
    </lineage>
</organism>
<name>A0A401H2B9_9APHY</name>
<protein>
    <submittedName>
        <fullName evidence="2">Uncharacterized protein</fullName>
    </submittedName>
</protein>
<dbReference type="RefSeq" id="XP_027619477.1">
    <property type="nucleotide sequence ID" value="XM_027763676.1"/>
</dbReference>
<keyword evidence="3" id="KW-1185">Reference proteome</keyword>
<dbReference type="InParanoid" id="A0A401H2B9"/>
<reference evidence="2 3" key="1">
    <citation type="journal article" date="2018" name="Sci. Rep.">
        <title>Genome sequence of the cauliflower mushroom Sparassis crispa (Hanabiratake) and its association with beneficial usage.</title>
        <authorList>
            <person name="Kiyama R."/>
            <person name="Furutani Y."/>
            <person name="Kawaguchi K."/>
            <person name="Nakanishi T."/>
        </authorList>
    </citation>
    <scope>NUCLEOTIDE SEQUENCE [LARGE SCALE GENOMIC DNA]</scope>
</reference>
<accession>A0A401H2B9</accession>
<evidence type="ECO:0000313" key="3">
    <source>
        <dbReference type="Proteomes" id="UP000287166"/>
    </source>
</evidence>